<evidence type="ECO:0000313" key="1">
    <source>
        <dbReference type="EMBL" id="BAM93203.1"/>
    </source>
</evidence>
<evidence type="ECO:0008006" key="3">
    <source>
        <dbReference type="Google" id="ProtNLM"/>
    </source>
</evidence>
<dbReference type="eggNOG" id="COG0388">
    <property type="taxonomic scope" value="Bacteria"/>
</dbReference>
<keyword evidence="2" id="KW-1185">Reference proteome</keyword>
<dbReference type="HOGENOM" id="CLU_035655_0_0_5"/>
<dbReference type="InterPro" id="IPR021763">
    <property type="entry name" value="DUF3326"/>
</dbReference>
<gene>
    <name evidence="1" type="ORF">S58_72390</name>
</gene>
<reference evidence="1 2" key="1">
    <citation type="journal article" date="2013" name="Appl. Environ. Microbiol.">
        <title>Genome analysis suggests that the soil oligotrophic bacterium Agromonas oligotrophica (Bradyrhizobium oligotrophicum) is a nitrogen-fixing symbiont of Aeschynomene indica.</title>
        <authorList>
            <person name="Okubo T."/>
            <person name="Fukushima S."/>
            <person name="Itakura M."/>
            <person name="Oshima K."/>
            <person name="Longtonglang A."/>
            <person name="Teaumroong N."/>
            <person name="Mitsui H."/>
            <person name="Hattori M."/>
            <person name="Hattori R."/>
            <person name="Hattori T."/>
            <person name="Minamisawa K."/>
        </authorList>
    </citation>
    <scope>NUCLEOTIDE SEQUENCE [LARGE SCALE GENOMIC DNA]</scope>
    <source>
        <strain evidence="1 2">S58</strain>
    </source>
</reference>
<organism evidence="1 2">
    <name type="scientific">Bradyrhizobium oligotrophicum S58</name>
    <dbReference type="NCBI Taxonomy" id="1245469"/>
    <lineage>
        <taxon>Bacteria</taxon>
        <taxon>Pseudomonadati</taxon>
        <taxon>Pseudomonadota</taxon>
        <taxon>Alphaproteobacteria</taxon>
        <taxon>Hyphomicrobiales</taxon>
        <taxon>Nitrobacteraceae</taxon>
        <taxon>Bradyrhizobium</taxon>
    </lineage>
</organism>
<dbReference type="Proteomes" id="UP000011841">
    <property type="component" value="Chromosome"/>
</dbReference>
<proteinExistence type="predicted"/>
<evidence type="ECO:0000313" key="2">
    <source>
        <dbReference type="Proteomes" id="UP000011841"/>
    </source>
</evidence>
<name>M4ZH99_9BRAD</name>
<dbReference type="OrthoDB" id="9773169at2"/>
<dbReference type="PANTHER" id="PTHR36891">
    <property type="entry name" value="OS01G0127400 PROTEIN"/>
    <property type="match status" value="1"/>
</dbReference>
<protein>
    <recommendedName>
        <fullName evidence="3">High light inducible protein</fullName>
    </recommendedName>
</protein>
<dbReference type="KEGG" id="aol:S58_72390"/>
<dbReference type="PATRIC" id="fig|1245469.3.peg.7398"/>
<dbReference type="RefSeq" id="WP_015670274.1">
    <property type="nucleotide sequence ID" value="NC_020453.1"/>
</dbReference>
<sequence length="452" mass="49035">MEAHEIFLDLPIKRSHGDLIAYFADALTSRLPRDVVPIRFVVTETTGECYRCEVGVISGGPAGLIDDRLGIFRFRDRKIHGGDGFNVVYMVPTGIGAEIGGHVGDAGPAARLLATTCDRLITHPNVVNAADLNELPENGVYVEGSVICRLLMGTIGLQPVRSNRILVVIGEHKVEKITNYSINATNAARASCGYQCTELLRLDPPFDMKAYFTSSGRAAGRVEHLERLLDLLAARRGQFDAVALNTIIEYPEDDIIAYYNGPDDSVNPWGGIEAILTHAVTHALNVPSAHSPQLNEYKSIPVGVGHPVMAAELISAAYLQCILKGLSRSPRLIVDPEAMLNRNVLTAADVSCVVMPDRCLGLPTLAALQQEIPVIAVRDSTNRARTDLSMLPWAPGKLLYAENYLEACGLLSALRSGVAVESLRRPLHRLETPIIRPSWDMEPAQARLSAAG</sequence>
<accession>M4ZH99</accession>
<dbReference type="STRING" id="1245469.S58_72390"/>
<dbReference type="GeneID" id="301820891"/>
<dbReference type="PANTHER" id="PTHR36891:SF1">
    <property type="entry name" value="OS01G0127400 PROTEIN"/>
    <property type="match status" value="1"/>
</dbReference>
<dbReference type="AlphaFoldDB" id="M4ZH99"/>
<dbReference type="Pfam" id="PF11805">
    <property type="entry name" value="DUF3326"/>
    <property type="match status" value="1"/>
</dbReference>
<dbReference type="EMBL" id="AP012603">
    <property type="protein sequence ID" value="BAM93203.1"/>
    <property type="molecule type" value="Genomic_DNA"/>
</dbReference>